<dbReference type="OrthoDB" id="3735750at2759"/>
<organism evidence="1 2">
    <name type="scientific">Pleomassaria siparia CBS 279.74</name>
    <dbReference type="NCBI Taxonomy" id="1314801"/>
    <lineage>
        <taxon>Eukaryota</taxon>
        <taxon>Fungi</taxon>
        <taxon>Dikarya</taxon>
        <taxon>Ascomycota</taxon>
        <taxon>Pezizomycotina</taxon>
        <taxon>Dothideomycetes</taxon>
        <taxon>Pleosporomycetidae</taxon>
        <taxon>Pleosporales</taxon>
        <taxon>Pleomassariaceae</taxon>
        <taxon>Pleomassaria</taxon>
    </lineage>
</organism>
<gene>
    <name evidence="1" type="ORF">K504DRAFT_379487</name>
</gene>
<dbReference type="EMBL" id="MU005770">
    <property type="protein sequence ID" value="KAF2709437.1"/>
    <property type="molecule type" value="Genomic_DNA"/>
</dbReference>
<dbReference type="Proteomes" id="UP000799428">
    <property type="component" value="Unassembled WGS sequence"/>
</dbReference>
<accession>A0A6G1KAP9</accession>
<evidence type="ECO:0000313" key="1">
    <source>
        <dbReference type="EMBL" id="KAF2709437.1"/>
    </source>
</evidence>
<proteinExistence type="predicted"/>
<evidence type="ECO:0000313" key="2">
    <source>
        <dbReference type="Proteomes" id="UP000799428"/>
    </source>
</evidence>
<dbReference type="AlphaFoldDB" id="A0A6G1KAP9"/>
<keyword evidence="2" id="KW-1185">Reference proteome</keyword>
<protein>
    <submittedName>
        <fullName evidence="1">Uncharacterized protein</fullName>
    </submittedName>
</protein>
<sequence length="148" mass="17420">MSWNFTVHKINQSFERLAGWYRDFMHRTEQSFQMLHRRILYLEGCRDSTNGPTDEQVERVLRKILAERFADPNRQRIDSSGALNNGGFFVERPHDDESIPKVIPFDMTMLQVDVTDVPSKDYLQTLQMLESDLEHYPQVDLDGNTQRV</sequence>
<reference evidence="1" key="1">
    <citation type="journal article" date="2020" name="Stud. Mycol.">
        <title>101 Dothideomycetes genomes: a test case for predicting lifestyles and emergence of pathogens.</title>
        <authorList>
            <person name="Haridas S."/>
            <person name="Albert R."/>
            <person name="Binder M."/>
            <person name="Bloem J."/>
            <person name="Labutti K."/>
            <person name="Salamov A."/>
            <person name="Andreopoulos B."/>
            <person name="Baker S."/>
            <person name="Barry K."/>
            <person name="Bills G."/>
            <person name="Bluhm B."/>
            <person name="Cannon C."/>
            <person name="Castanera R."/>
            <person name="Culley D."/>
            <person name="Daum C."/>
            <person name="Ezra D."/>
            <person name="Gonzalez J."/>
            <person name="Henrissat B."/>
            <person name="Kuo A."/>
            <person name="Liang C."/>
            <person name="Lipzen A."/>
            <person name="Lutzoni F."/>
            <person name="Magnuson J."/>
            <person name="Mondo S."/>
            <person name="Nolan M."/>
            <person name="Ohm R."/>
            <person name="Pangilinan J."/>
            <person name="Park H.-J."/>
            <person name="Ramirez L."/>
            <person name="Alfaro M."/>
            <person name="Sun H."/>
            <person name="Tritt A."/>
            <person name="Yoshinaga Y."/>
            <person name="Zwiers L.-H."/>
            <person name="Turgeon B."/>
            <person name="Goodwin S."/>
            <person name="Spatafora J."/>
            <person name="Crous P."/>
            <person name="Grigoriev I."/>
        </authorList>
    </citation>
    <scope>NUCLEOTIDE SEQUENCE</scope>
    <source>
        <strain evidence="1">CBS 279.74</strain>
    </source>
</reference>
<name>A0A6G1KAP9_9PLEO</name>